<evidence type="ECO:0000313" key="2">
    <source>
        <dbReference type="Proteomes" id="UP000217446"/>
    </source>
</evidence>
<dbReference type="EMBL" id="BDQI01000051">
    <property type="protein sequence ID" value="GAX58353.1"/>
    <property type="molecule type" value="Genomic_DNA"/>
</dbReference>
<organism evidence="1 2">
    <name type="scientific">Streptomyces olivochromogenes</name>
    <dbReference type="NCBI Taxonomy" id="1963"/>
    <lineage>
        <taxon>Bacteria</taxon>
        <taxon>Bacillati</taxon>
        <taxon>Actinomycetota</taxon>
        <taxon>Actinomycetes</taxon>
        <taxon>Kitasatosporales</taxon>
        <taxon>Streptomycetaceae</taxon>
        <taxon>Streptomyces</taxon>
    </lineage>
</organism>
<keyword evidence="2" id="KW-1185">Reference proteome</keyword>
<name>A0A250VVV8_STROL</name>
<comment type="caution">
    <text evidence="1">The sequence shown here is derived from an EMBL/GenBank/DDBJ whole genome shotgun (WGS) entry which is preliminary data.</text>
</comment>
<sequence>MPVFPTDLRALADEALARIAGDEAGPASNWVAQEDWKQWRAMLTRLRTVLAPPPPSFALFDVPS</sequence>
<accession>A0A250VVV8</accession>
<proteinExistence type="predicted"/>
<dbReference type="Proteomes" id="UP000217446">
    <property type="component" value="Unassembled WGS sequence"/>
</dbReference>
<dbReference type="AlphaFoldDB" id="A0A250VVV8"/>
<dbReference type="STRING" id="1963.AQJ27_47505"/>
<reference evidence="2" key="1">
    <citation type="submission" date="2017-05" db="EMBL/GenBank/DDBJ databases">
        <title>Streptomyces olivochromogenes NBRC 3561 whole genome shotgun sequence.</title>
        <authorList>
            <person name="Dohra H."/>
            <person name="Kodani S."/>
        </authorList>
    </citation>
    <scope>NUCLEOTIDE SEQUENCE [LARGE SCALE GENOMIC DNA]</scope>
    <source>
        <strain evidence="2">NBRC 3561</strain>
    </source>
</reference>
<protein>
    <submittedName>
        <fullName evidence="1">Uncharacterized protein</fullName>
    </submittedName>
</protein>
<evidence type="ECO:0000313" key="1">
    <source>
        <dbReference type="EMBL" id="GAX58353.1"/>
    </source>
</evidence>
<gene>
    <name evidence="1" type="ORF">SO3561_09926</name>
</gene>